<feature type="repeat" description="WD" evidence="11">
    <location>
        <begin position="380"/>
        <end position="421"/>
    </location>
</feature>
<dbReference type="Gene3D" id="3.40.50.150">
    <property type="entry name" value="Vaccinia Virus protein VP39"/>
    <property type="match status" value="1"/>
</dbReference>
<evidence type="ECO:0000256" key="4">
    <source>
        <dbReference type="ARBA" id="ARBA00022679"/>
    </source>
</evidence>
<evidence type="ECO:0000259" key="14">
    <source>
        <dbReference type="PROSITE" id="PS51686"/>
    </source>
</evidence>
<dbReference type="SUPFAM" id="SSF50978">
    <property type="entry name" value="WD40 repeat-like"/>
    <property type="match status" value="1"/>
</dbReference>
<evidence type="ECO:0000256" key="8">
    <source>
        <dbReference type="ARBA" id="ARBA00023128"/>
    </source>
</evidence>
<accession>A0A8S1HQA7</accession>
<dbReference type="GO" id="GO:0008173">
    <property type="term" value="F:RNA methyltransferase activity"/>
    <property type="evidence" value="ECO:0007669"/>
    <property type="project" value="InterPro"/>
</dbReference>
<feature type="active site" description="Nucleophile" evidence="12">
    <location>
        <position position="1014"/>
    </location>
</feature>
<dbReference type="InterPro" id="IPR023267">
    <property type="entry name" value="RCMT"/>
</dbReference>
<dbReference type="EMBL" id="CAJGYM010000076">
    <property type="protein sequence ID" value="CAD6196643.1"/>
    <property type="molecule type" value="Genomic_DNA"/>
</dbReference>
<keyword evidence="16" id="KW-1185">Reference proteome</keyword>
<dbReference type="AlphaFoldDB" id="A0A8S1HQA7"/>
<evidence type="ECO:0000256" key="1">
    <source>
        <dbReference type="ARBA" id="ARBA00004173"/>
    </source>
</evidence>
<evidence type="ECO:0000256" key="9">
    <source>
        <dbReference type="ARBA" id="ARBA00042050"/>
    </source>
</evidence>
<evidence type="ECO:0000256" key="11">
    <source>
        <dbReference type="PROSITE-ProRule" id="PRU00221"/>
    </source>
</evidence>
<dbReference type="GO" id="GO:0003723">
    <property type="term" value="F:RNA binding"/>
    <property type="evidence" value="ECO:0007669"/>
    <property type="project" value="UniProtKB-UniRule"/>
</dbReference>
<keyword evidence="11" id="KW-0853">WD repeat</keyword>
<feature type="region of interest" description="Disordered" evidence="13">
    <location>
        <begin position="737"/>
        <end position="772"/>
    </location>
</feature>
<dbReference type="InterPro" id="IPR049560">
    <property type="entry name" value="MeTrfase_RsmB-F_NOP2_cat"/>
</dbReference>
<dbReference type="PRINTS" id="PR02008">
    <property type="entry name" value="RCMTFAMILY"/>
</dbReference>
<keyword evidence="4 12" id="KW-0808">Transferase</keyword>
<evidence type="ECO:0000256" key="6">
    <source>
        <dbReference type="ARBA" id="ARBA00022884"/>
    </source>
</evidence>
<dbReference type="SUPFAM" id="SSF53335">
    <property type="entry name" value="S-adenosyl-L-methionine-dependent methyltransferases"/>
    <property type="match status" value="1"/>
</dbReference>
<evidence type="ECO:0000256" key="5">
    <source>
        <dbReference type="ARBA" id="ARBA00022691"/>
    </source>
</evidence>
<feature type="repeat" description="WD" evidence="11">
    <location>
        <begin position="422"/>
        <end position="463"/>
    </location>
</feature>
<organism evidence="15 16">
    <name type="scientific">Caenorhabditis auriculariae</name>
    <dbReference type="NCBI Taxonomy" id="2777116"/>
    <lineage>
        <taxon>Eukaryota</taxon>
        <taxon>Metazoa</taxon>
        <taxon>Ecdysozoa</taxon>
        <taxon>Nematoda</taxon>
        <taxon>Chromadorea</taxon>
        <taxon>Rhabditida</taxon>
        <taxon>Rhabditina</taxon>
        <taxon>Rhabditomorpha</taxon>
        <taxon>Rhabditoidea</taxon>
        <taxon>Rhabditidae</taxon>
        <taxon>Peloderinae</taxon>
        <taxon>Caenorhabditis</taxon>
    </lineage>
</organism>
<reference evidence="15" key="1">
    <citation type="submission" date="2020-10" db="EMBL/GenBank/DDBJ databases">
        <authorList>
            <person name="Kikuchi T."/>
        </authorList>
    </citation>
    <scope>NUCLEOTIDE SEQUENCE</scope>
    <source>
        <strain evidence="15">NKZ352</strain>
    </source>
</reference>
<proteinExistence type="inferred from homology"/>
<dbReference type="InterPro" id="IPR015943">
    <property type="entry name" value="WD40/YVTN_repeat-like_dom_sf"/>
</dbReference>
<dbReference type="Pfam" id="PF01189">
    <property type="entry name" value="Methyltr_RsmB-F"/>
    <property type="match status" value="1"/>
</dbReference>
<evidence type="ECO:0000256" key="12">
    <source>
        <dbReference type="PROSITE-ProRule" id="PRU01023"/>
    </source>
</evidence>
<evidence type="ECO:0000256" key="7">
    <source>
        <dbReference type="ARBA" id="ARBA00022946"/>
    </source>
</evidence>
<gene>
    <name evidence="15" type="ORF">CAUJ_LOCUS12557</name>
</gene>
<evidence type="ECO:0000256" key="3">
    <source>
        <dbReference type="ARBA" id="ARBA00022603"/>
    </source>
</evidence>
<sequence>MFATKNGTKIVRGLVAVVQNTKTPSFCRLPSTSFAPPATRLLSTAPPKIVPATNRKENGNLPTKETLLRIDWLLEKVAPLVLKSHVRNFIDICKEDVQLEDRLFNYKVSSRSALMTHIAKIRLYYRYLSPFNKVEWIGSCVYENEDVVVVLWRLQTLESSFLSYFPSFITKKEQKLITREGALDVHVDSAGNVYKIVNRAITASDREGAKALAKIKATQESARQKEEEKEMRKEFDRQFVYKLQEKRFVVQNDWNVVLRDAVANFFIGIREPNSEKTSFFDVQSTKMIDELSFTVFQRHSNTGEPDLSLKVDEKNNLVIKHGDHFTKFIPPISEMEIPGLQSAPHSIDVTTSSNFSYIAADSSGNFVNSMVVDRTKTLPLKGHAMDVYKCRFFPSGSVALSAGMDMTVRIWAIDNGNCARTLKGHKLAVTDICVLGVGKNVLSCSNDGSVIKWNCGSSEIVQKWDFHLGKCTGLALSKDEQFFAVICDAKNLVVCPLDDGNKSVIKLPSEPKAVCFSAGTSDSLVFVGFDSGVAVYNSGDGSCLAQLSSSRGAVTCLRSNGQHLLVAHNDGTIAAYRIPLLSDFNTNFSVFCPEFELSGPDCDPVYDFTIVDEKLYSCCRDKIGMNTSFLRSTSLASNQIRQKTVKFKPKIARTHQLKTPSILALDHFDFYYGPLFGKKWPSIRLGLLSSNRYVAVMNTMSKNWRAHDEILSDLGTIDVLQKIRGGTAEERVDAMRRRIGESSQREADELRKDFASTSGEQKPPSRTEDFEEDLEMRTAAGLGEFRGSRGELTTADLQLNQGPAKKSFEITGYEGASVRIPKREHFIEYPKNLHIRCFDRAVLMDFPSPMKDEAGVPSYWLLDGGSLIPVLALGLQQDDSVLDVCAAPGGKSLLTILSRLPRKVVCNDFKLTRLGQLQRALNTYVPDDEVADTVRLKRKNAGDLEMWDELNAYDKVLADVPCSTDRLSASTDVGNIFSPATTQQRLDLPLLQTKILVNSLRAAKIGGSVVYSTCTLSPSQNEAVVQNAVGVAKQQYGIEVVEESLNQLTGHLTSSGLFRFHDTTVGALVIPFLPSNFGPMYVCKLTRLQ</sequence>
<comment type="caution">
    <text evidence="15">The sequence shown here is derived from an EMBL/GenBank/DDBJ whole genome shotgun (WGS) entry which is preliminary data.</text>
</comment>
<dbReference type="OrthoDB" id="8020218at2759"/>
<evidence type="ECO:0000313" key="16">
    <source>
        <dbReference type="Proteomes" id="UP000835052"/>
    </source>
</evidence>
<dbReference type="InterPro" id="IPR036322">
    <property type="entry name" value="WD40_repeat_dom_sf"/>
</dbReference>
<feature type="compositionally biased region" description="Basic and acidic residues" evidence="13">
    <location>
        <begin position="737"/>
        <end position="754"/>
    </location>
</feature>
<dbReference type="PROSITE" id="PS51686">
    <property type="entry name" value="SAM_MT_RSMB_NOP"/>
    <property type="match status" value="1"/>
</dbReference>
<dbReference type="GO" id="GO:0031167">
    <property type="term" value="P:rRNA methylation"/>
    <property type="evidence" value="ECO:0007669"/>
    <property type="project" value="TreeGrafter"/>
</dbReference>
<feature type="binding site" evidence="12">
    <location>
        <position position="959"/>
    </location>
    <ligand>
        <name>S-adenosyl-L-methionine</name>
        <dbReference type="ChEBI" id="CHEBI:59789"/>
    </ligand>
</feature>
<feature type="binding site" evidence="12">
    <location>
        <position position="908"/>
    </location>
    <ligand>
        <name>S-adenosyl-L-methionine</name>
        <dbReference type="ChEBI" id="CHEBI:59789"/>
    </ligand>
</feature>
<feature type="binding site" evidence="12">
    <location>
        <begin position="885"/>
        <end position="891"/>
    </location>
    <ligand>
        <name>S-adenosyl-L-methionine</name>
        <dbReference type="ChEBI" id="CHEBI:59789"/>
    </ligand>
</feature>
<dbReference type="FunFam" id="3.40.50.150:FF:000055">
    <property type="entry name" value="5-methylcytosine rRNA methyltransferase NSUN4"/>
    <property type="match status" value="1"/>
</dbReference>
<evidence type="ECO:0000256" key="2">
    <source>
        <dbReference type="ARBA" id="ARBA00022552"/>
    </source>
</evidence>
<keyword evidence="3 12" id="KW-0489">Methyltransferase</keyword>
<dbReference type="GO" id="GO:0005762">
    <property type="term" value="C:mitochondrial large ribosomal subunit"/>
    <property type="evidence" value="ECO:0007669"/>
    <property type="project" value="TreeGrafter"/>
</dbReference>
<dbReference type="PANTHER" id="PTHR22808">
    <property type="entry name" value="NCL1 YEAST -RELATED NOL1/NOP2/FMU SUN DOMAIN-CONTAINING"/>
    <property type="match status" value="1"/>
</dbReference>
<keyword evidence="8" id="KW-0496">Mitochondrion</keyword>
<dbReference type="Pfam" id="PF00400">
    <property type="entry name" value="WD40"/>
    <property type="match status" value="2"/>
</dbReference>
<dbReference type="Gene3D" id="6.20.240.40">
    <property type="match status" value="1"/>
</dbReference>
<comment type="subcellular location">
    <subcellularLocation>
        <location evidence="1">Mitochondrion</location>
    </subcellularLocation>
</comment>
<keyword evidence="5 12" id="KW-0949">S-adenosyl-L-methionine</keyword>
<dbReference type="SMART" id="SM00320">
    <property type="entry name" value="WD40"/>
    <property type="match status" value="4"/>
</dbReference>
<keyword evidence="2" id="KW-0698">rRNA processing</keyword>
<keyword evidence="6 12" id="KW-0694">RNA-binding</keyword>
<comment type="catalytic activity">
    <reaction evidence="10">
        <text>a cytidine in rRNA + S-adenosyl-L-methionine = a 5-methylcytidine in rRNA + S-adenosyl-L-homocysteine + H(+)</text>
        <dbReference type="Rhea" id="RHEA:61484"/>
        <dbReference type="Rhea" id="RHEA-COMP:15836"/>
        <dbReference type="Rhea" id="RHEA-COMP:15837"/>
        <dbReference type="ChEBI" id="CHEBI:15378"/>
        <dbReference type="ChEBI" id="CHEBI:57856"/>
        <dbReference type="ChEBI" id="CHEBI:59789"/>
        <dbReference type="ChEBI" id="CHEBI:74483"/>
        <dbReference type="ChEBI" id="CHEBI:82748"/>
    </reaction>
</comment>
<dbReference type="Gene3D" id="2.130.10.10">
    <property type="entry name" value="YVTN repeat-like/Quinoprotein amine dehydrogenase"/>
    <property type="match status" value="2"/>
</dbReference>
<dbReference type="PANTHER" id="PTHR22808:SF3">
    <property type="entry name" value="5-METHYLCYTOSINE RRNA METHYLTRANSFERASE NSUN4"/>
    <property type="match status" value="1"/>
</dbReference>
<evidence type="ECO:0000313" key="15">
    <source>
        <dbReference type="EMBL" id="CAD6196643.1"/>
    </source>
</evidence>
<comment type="similarity">
    <text evidence="12">Belongs to the class I-like SAM-binding methyltransferase superfamily. RsmB/NOP family.</text>
</comment>
<dbReference type="Proteomes" id="UP000835052">
    <property type="component" value="Unassembled WGS sequence"/>
</dbReference>
<dbReference type="PROSITE" id="PS50294">
    <property type="entry name" value="WD_REPEATS_REGION"/>
    <property type="match status" value="1"/>
</dbReference>
<comment type="caution">
    <text evidence="12">Lacks conserved residue(s) required for the propagation of feature annotation.</text>
</comment>
<keyword evidence="7" id="KW-0809">Transit peptide</keyword>
<evidence type="ECO:0000256" key="10">
    <source>
        <dbReference type="ARBA" id="ARBA00049302"/>
    </source>
</evidence>
<name>A0A8S1HQA7_9PELO</name>
<dbReference type="PROSITE" id="PS50082">
    <property type="entry name" value="WD_REPEATS_2"/>
    <property type="match status" value="2"/>
</dbReference>
<evidence type="ECO:0000256" key="13">
    <source>
        <dbReference type="SAM" id="MobiDB-lite"/>
    </source>
</evidence>
<feature type="domain" description="SAM-dependent MTase RsmB/NOP-type" evidence="14">
    <location>
        <begin position="785"/>
        <end position="1088"/>
    </location>
</feature>
<dbReference type="InterPro" id="IPR001678">
    <property type="entry name" value="MeTrfase_RsmB-F_NOP2_dom"/>
</dbReference>
<dbReference type="InterPro" id="IPR029063">
    <property type="entry name" value="SAM-dependent_MTases_sf"/>
</dbReference>
<dbReference type="InterPro" id="IPR001680">
    <property type="entry name" value="WD40_rpt"/>
</dbReference>
<protein>
    <recommendedName>
        <fullName evidence="9">NOL1/NOP2/Sun domain family member 4</fullName>
    </recommendedName>
</protein>